<gene>
    <name evidence="1" type="ORF">BDR25DRAFT_395226</name>
</gene>
<dbReference type="EMBL" id="MU003520">
    <property type="protein sequence ID" value="KAF2467416.1"/>
    <property type="molecule type" value="Genomic_DNA"/>
</dbReference>
<protein>
    <submittedName>
        <fullName evidence="1">FAD/NAD(P)-binding domain-containing protein</fullName>
    </submittedName>
</protein>
<name>A0ACB6QKG6_9PLEO</name>
<sequence>MSTTSIRPKIALIGAGPASLTLANILQNHSIPFTIYESSSTIRSQGGSLDLHPRTGQLALKEANRWDQFAKHCRPESDVTKLVDIFGEVCWDEGGADKHEVREEEKFDGRPEIDRAKLMELLHENITPEAIKFNKKLSKAVPSITEAKKYDLQFADGTIEKDVDLVVGGDGAWSKVRDLLTGVKPQYSGITAIEIWAFDVKEKNPWLANYVGEGSMFSFGEGRAVQAQRQGDGSLRTYASMRAPENFVETCGIDWNDHASARKAYVDQNFSDIGEDLKRVILESSDNLIPRTMYELPIGITWPSRSGVTLIGDAAHLMTPFAGVGVNVSMFDALELSKAIVAAWNGQKGLDEAVQEYEKELFPRAEMFMKKTEKNKRDHFSEDGTRRLAAKIRAFHAGELQGSKSEH</sequence>
<evidence type="ECO:0000313" key="1">
    <source>
        <dbReference type="EMBL" id="KAF2467416.1"/>
    </source>
</evidence>
<accession>A0ACB6QKG6</accession>
<keyword evidence="2" id="KW-1185">Reference proteome</keyword>
<evidence type="ECO:0000313" key="2">
    <source>
        <dbReference type="Proteomes" id="UP000799755"/>
    </source>
</evidence>
<proteinExistence type="predicted"/>
<reference evidence="1" key="1">
    <citation type="journal article" date="2020" name="Stud. Mycol.">
        <title>101 Dothideomycetes genomes: a test case for predicting lifestyles and emergence of pathogens.</title>
        <authorList>
            <person name="Haridas S."/>
            <person name="Albert R."/>
            <person name="Binder M."/>
            <person name="Bloem J."/>
            <person name="Labutti K."/>
            <person name="Salamov A."/>
            <person name="Andreopoulos B."/>
            <person name="Baker S."/>
            <person name="Barry K."/>
            <person name="Bills G."/>
            <person name="Bluhm B."/>
            <person name="Cannon C."/>
            <person name="Castanera R."/>
            <person name="Culley D."/>
            <person name="Daum C."/>
            <person name="Ezra D."/>
            <person name="Gonzalez J."/>
            <person name="Henrissat B."/>
            <person name="Kuo A."/>
            <person name="Liang C."/>
            <person name="Lipzen A."/>
            <person name="Lutzoni F."/>
            <person name="Magnuson J."/>
            <person name="Mondo S."/>
            <person name="Nolan M."/>
            <person name="Ohm R."/>
            <person name="Pangilinan J."/>
            <person name="Park H.-J."/>
            <person name="Ramirez L."/>
            <person name="Alfaro M."/>
            <person name="Sun H."/>
            <person name="Tritt A."/>
            <person name="Yoshinaga Y."/>
            <person name="Zwiers L.-H."/>
            <person name="Turgeon B."/>
            <person name="Goodwin S."/>
            <person name="Spatafora J."/>
            <person name="Crous P."/>
            <person name="Grigoriev I."/>
        </authorList>
    </citation>
    <scope>NUCLEOTIDE SEQUENCE</scope>
    <source>
        <strain evidence="1">ATCC 200398</strain>
    </source>
</reference>
<comment type="caution">
    <text evidence="1">The sequence shown here is derived from an EMBL/GenBank/DDBJ whole genome shotgun (WGS) entry which is preliminary data.</text>
</comment>
<dbReference type="Proteomes" id="UP000799755">
    <property type="component" value="Unassembled WGS sequence"/>
</dbReference>
<organism evidence="1 2">
    <name type="scientific">Lindgomyces ingoldianus</name>
    <dbReference type="NCBI Taxonomy" id="673940"/>
    <lineage>
        <taxon>Eukaryota</taxon>
        <taxon>Fungi</taxon>
        <taxon>Dikarya</taxon>
        <taxon>Ascomycota</taxon>
        <taxon>Pezizomycotina</taxon>
        <taxon>Dothideomycetes</taxon>
        <taxon>Pleosporomycetidae</taxon>
        <taxon>Pleosporales</taxon>
        <taxon>Lindgomycetaceae</taxon>
        <taxon>Lindgomyces</taxon>
    </lineage>
</organism>